<proteinExistence type="predicted"/>
<protein>
    <submittedName>
        <fullName evidence="1">Uncharacterized protein</fullName>
    </submittedName>
</protein>
<dbReference type="EMBL" id="GBXM01075688">
    <property type="protein sequence ID" value="JAH32889.1"/>
    <property type="molecule type" value="Transcribed_RNA"/>
</dbReference>
<name>A0A0E9RUV1_ANGAN</name>
<evidence type="ECO:0000313" key="1">
    <source>
        <dbReference type="EMBL" id="JAH32889.1"/>
    </source>
</evidence>
<organism evidence="1">
    <name type="scientific">Anguilla anguilla</name>
    <name type="common">European freshwater eel</name>
    <name type="synonym">Muraena anguilla</name>
    <dbReference type="NCBI Taxonomy" id="7936"/>
    <lineage>
        <taxon>Eukaryota</taxon>
        <taxon>Metazoa</taxon>
        <taxon>Chordata</taxon>
        <taxon>Craniata</taxon>
        <taxon>Vertebrata</taxon>
        <taxon>Euteleostomi</taxon>
        <taxon>Actinopterygii</taxon>
        <taxon>Neopterygii</taxon>
        <taxon>Teleostei</taxon>
        <taxon>Anguilliformes</taxon>
        <taxon>Anguillidae</taxon>
        <taxon>Anguilla</taxon>
    </lineage>
</organism>
<sequence>MAVGFLSVYCCSLWLQFVSL</sequence>
<reference evidence="1" key="2">
    <citation type="journal article" date="2015" name="Fish Shellfish Immunol.">
        <title>Early steps in the European eel (Anguilla anguilla)-Vibrio vulnificus interaction in the gills: Role of the RtxA13 toxin.</title>
        <authorList>
            <person name="Callol A."/>
            <person name="Pajuelo D."/>
            <person name="Ebbesson L."/>
            <person name="Teles M."/>
            <person name="MacKenzie S."/>
            <person name="Amaro C."/>
        </authorList>
    </citation>
    <scope>NUCLEOTIDE SEQUENCE</scope>
</reference>
<reference evidence="1" key="1">
    <citation type="submission" date="2014-11" db="EMBL/GenBank/DDBJ databases">
        <authorList>
            <person name="Amaro Gonzalez C."/>
        </authorList>
    </citation>
    <scope>NUCLEOTIDE SEQUENCE</scope>
</reference>
<accession>A0A0E9RUV1</accession>
<dbReference type="AlphaFoldDB" id="A0A0E9RUV1"/>